<dbReference type="InterPro" id="IPR034332">
    <property type="entry name" value="Upp_B"/>
</dbReference>
<keyword evidence="4 11" id="KW-0021">Allosteric enzyme</keyword>
<dbReference type="InterPro" id="IPR050054">
    <property type="entry name" value="UPRTase/APRTase"/>
</dbReference>
<evidence type="ECO:0000256" key="9">
    <source>
        <dbReference type="ARBA" id="ARBA00023134"/>
    </source>
</evidence>
<evidence type="ECO:0000256" key="2">
    <source>
        <dbReference type="ARBA" id="ARBA00009516"/>
    </source>
</evidence>
<dbReference type="NCBIfam" id="TIGR01091">
    <property type="entry name" value="upp"/>
    <property type="match status" value="1"/>
</dbReference>
<comment type="caution">
    <text evidence="13">The sequence shown here is derived from an EMBL/GenBank/DDBJ whole genome shotgun (WGS) entry which is preliminary data.</text>
</comment>
<feature type="binding site" evidence="11">
    <location>
        <position position="98"/>
    </location>
    <ligand>
        <name>5-phospho-alpha-D-ribose 1-diphosphate</name>
        <dbReference type="ChEBI" id="CHEBI:58017"/>
    </ligand>
</feature>
<comment type="function">
    <text evidence="11">Catalyzes the conversion of uracil and 5-phospho-alpha-D-ribose 1-diphosphate (PRPP) to UMP and diphosphate.</text>
</comment>
<comment type="cofactor">
    <cofactor evidence="11">
        <name>Mg(2+)</name>
        <dbReference type="ChEBI" id="CHEBI:18420"/>
    </cofactor>
    <text evidence="11">Binds 1 Mg(2+) ion per subunit. The magnesium is bound as Mg-PRPP.</text>
</comment>
<dbReference type="CDD" id="cd06223">
    <property type="entry name" value="PRTases_typeI"/>
    <property type="match status" value="1"/>
</dbReference>
<evidence type="ECO:0000313" key="14">
    <source>
        <dbReference type="Proteomes" id="UP000279669"/>
    </source>
</evidence>
<comment type="similarity">
    <text evidence="2 11">Belongs to the UPRTase family.</text>
</comment>
<evidence type="ECO:0000256" key="7">
    <source>
        <dbReference type="ARBA" id="ARBA00022741"/>
    </source>
</evidence>
<feature type="binding site" evidence="11">
    <location>
        <position position="123"/>
    </location>
    <ligand>
        <name>5-phospho-alpha-D-ribose 1-diphosphate</name>
        <dbReference type="ChEBI" id="CHEBI:58017"/>
    </ligand>
</feature>
<comment type="catalytic activity">
    <reaction evidence="11">
        <text>UMP + diphosphate = 5-phospho-alpha-D-ribose 1-diphosphate + uracil</text>
        <dbReference type="Rhea" id="RHEA:13017"/>
        <dbReference type="ChEBI" id="CHEBI:17568"/>
        <dbReference type="ChEBI" id="CHEBI:33019"/>
        <dbReference type="ChEBI" id="CHEBI:57865"/>
        <dbReference type="ChEBI" id="CHEBI:58017"/>
        <dbReference type="EC" id="2.4.2.9"/>
    </reaction>
</comment>
<keyword evidence="14" id="KW-1185">Reference proteome</keyword>
<evidence type="ECO:0000313" key="13">
    <source>
        <dbReference type="EMBL" id="RMA73190.1"/>
    </source>
</evidence>
<keyword evidence="6 11" id="KW-0808">Transferase</keyword>
<evidence type="ECO:0000256" key="10">
    <source>
        <dbReference type="ARBA" id="ARBA00031082"/>
    </source>
</evidence>
<reference evidence="13 14" key="1">
    <citation type="submission" date="2018-10" db="EMBL/GenBank/DDBJ databases">
        <title>Genomic Encyclopedia of Type Strains, Phase IV (KMG-IV): sequencing the most valuable type-strain genomes for metagenomic binning, comparative biology and taxonomic classification.</title>
        <authorList>
            <person name="Goeker M."/>
        </authorList>
    </citation>
    <scope>NUCLEOTIDE SEQUENCE [LARGE SCALE GENOMIC DNA]</scope>
    <source>
        <strain evidence="13 14">DSM 13574</strain>
    </source>
</reference>
<name>A0ABX9UE78_9BACT</name>
<keyword evidence="7 11" id="KW-0547">Nucleotide-binding</keyword>
<proteinExistence type="inferred from homology"/>
<dbReference type="Gene3D" id="3.40.50.2020">
    <property type="match status" value="1"/>
</dbReference>
<feature type="binding site" evidence="11">
    <location>
        <position position="213"/>
    </location>
    <ligand>
        <name>uracil</name>
        <dbReference type="ChEBI" id="CHEBI:17568"/>
    </ligand>
</feature>
<dbReference type="HAMAP" id="MF_01218_B">
    <property type="entry name" value="Upp_B"/>
    <property type="match status" value="1"/>
</dbReference>
<evidence type="ECO:0000256" key="8">
    <source>
        <dbReference type="ARBA" id="ARBA00022842"/>
    </source>
</evidence>
<comment type="pathway">
    <text evidence="1 11">Pyrimidine metabolism; UMP biosynthesis via salvage pathway; UMP from uracil: step 1/1.</text>
</comment>
<dbReference type="GO" id="GO:0016757">
    <property type="term" value="F:glycosyltransferase activity"/>
    <property type="evidence" value="ECO:0007669"/>
    <property type="project" value="UniProtKB-KW"/>
</dbReference>
<dbReference type="SUPFAM" id="SSF53271">
    <property type="entry name" value="PRTase-like"/>
    <property type="match status" value="1"/>
</dbReference>
<organism evidence="13 14">
    <name type="scientific">Petrotoga olearia</name>
    <dbReference type="NCBI Taxonomy" id="156203"/>
    <lineage>
        <taxon>Bacteria</taxon>
        <taxon>Thermotogati</taxon>
        <taxon>Thermotogota</taxon>
        <taxon>Thermotogae</taxon>
        <taxon>Petrotogales</taxon>
        <taxon>Petrotogaceae</taxon>
        <taxon>Petrotoga</taxon>
    </lineage>
</organism>
<dbReference type="PANTHER" id="PTHR32315:SF4">
    <property type="entry name" value="URACIL PHOSPHORIBOSYLTRANSFERASE, CHLOROPLASTIC"/>
    <property type="match status" value="1"/>
</dbReference>
<feature type="binding site" evidence="11">
    <location>
        <position position="219"/>
    </location>
    <ligand>
        <name>5-phospho-alpha-D-ribose 1-diphosphate</name>
        <dbReference type="ChEBI" id="CHEBI:58017"/>
    </ligand>
</feature>
<dbReference type="InterPro" id="IPR005765">
    <property type="entry name" value="UPRT"/>
</dbReference>
<dbReference type="InterPro" id="IPR029057">
    <property type="entry name" value="PRTase-like"/>
</dbReference>
<evidence type="ECO:0000256" key="11">
    <source>
        <dbReference type="HAMAP-Rule" id="MF_01218"/>
    </source>
</evidence>
<protein>
    <recommendedName>
        <fullName evidence="3 11">Uracil phosphoribosyltransferase</fullName>
        <ecNumber evidence="3 11">2.4.2.9</ecNumber>
    </recommendedName>
    <alternativeName>
        <fullName evidence="10 11">UMP pyrophosphorylase</fullName>
    </alternativeName>
    <alternativeName>
        <fullName evidence="11">UPRTase</fullName>
    </alternativeName>
</protein>
<dbReference type="InterPro" id="IPR000836">
    <property type="entry name" value="PRTase_dom"/>
</dbReference>
<feature type="domain" description="Phosphoribosyltransferase" evidence="12">
    <location>
        <begin position="26"/>
        <end position="227"/>
    </location>
</feature>
<sequence length="228" mass="25178">MKSKSRRYSNNNSGGAISHMDNLHIVDHPLIKHKLSIMRNKETGPKEFRELLNEITLLLTYEAARNLPTMEVEVETPIAMTKGEMVEDKKVTIVPILRAGLGMLDGVLSLVPNASVGFLGVYRDPDTLKAIEYYVKFPPLTEDHQIFILDPMLATGHSMNHAIKQVKKQGGQNITIMSLIAAPEGVNVVVSENPDVIIYTAALDSKLNSKAYIVPGLGDAGDRLYRTK</sequence>
<comment type="activity regulation">
    <text evidence="11">Allosterically activated by GTP.</text>
</comment>
<feature type="binding site" evidence="11">
    <location>
        <begin position="150"/>
        <end position="158"/>
    </location>
    <ligand>
        <name>5-phospho-alpha-D-ribose 1-diphosphate</name>
        <dbReference type="ChEBI" id="CHEBI:58017"/>
    </ligand>
</feature>
<dbReference type="PANTHER" id="PTHR32315">
    <property type="entry name" value="ADENINE PHOSPHORIBOSYLTRANSFERASE"/>
    <property type="match status" value="1"/>
</dbReference>
<keyword evidence="5 11" id="KW-0328">Glycosyltransferase</keyword>
<accession>A0ABX9UE78</accession>
<evidence type="ECO:0000256" key="6">
    <source>
        <dbReference type="ARBA" id="ARBA00022679"/>
    </source>
</evidence>
<evidence type="ECO:0000256" key="4">
    <source>
        <dbReference type="ARBA" id="ARBA00022533"/>
    </source>
</evidence>
<keyword evidence="9 11" id="KW-0342">GTP-binding</keyword>
<dbReference type="Pfam" id="PF14681">
    <property type="entry name" value="UPRTase"/>
    <property type="match status" value="1"/>
</dbReference>
<feature type="binding site" evidence="11">
    <location>
        <begin position="218"/>
        <end position="220"/>
    </location>
    <ligand>
        <name>uracil</name>
        <dbReference type="ChEBI" id="CHEBI:17568"/>
    </ligand>
</feature>
<evidence type="ECO:0000259" key="12">
    <source>
        <dbReference type="Pfam" id="PF14681"/>
    </source>
</evidence>
<dbReference type="NCBIfam" id="NF001097">
    <property type="entry name" value="PRK00129.1"/>
    <property type="match status" value="1"/>
</dbReference>
<gene>
    <name evidence="11" type="primary">upp</name>
    <name evidence="13" type="ORF">C8D75_0958</name>
</gene>
<dbReference type="EC" id="2.4.2.9" evidence="3 11"/>
<dbReference type="EMBL" id="REFG01000004">
    <property type="protein sequence ID" value="RMA73190.1"/>
    <property type="molecule type" value="Genomic_DNA"/>
</dbReference>
<evidence type="ECO:0000256" key="1">
    <source>
        <dbReference type="ARBA" id="ARBA00005180"/>
    </source>
</evidence>
<evidence type="ECO:0000256" key="5">
    <source>
        <dbReference type="ARBA" id="ARBA00022676"/>
    </source>
</evidence>
<dbReference type="Proteomes" id="UP000279669">
    <property type="component" value="Unassembled WGS sequence"/>
</dbReference>
<keyword evidence="8 11" id="KW-0460">Magnesium</keyword>
<evidence type="ECO:0000256" key="3">
    <source>
        <dbReference type="ARBA" id="ARBA00011894"/>
    </source>
</evidence>